<keyword evidence="4" id="KW-1185">Reference proteome</keyword>
<dbReference type="OrthoDB" id="1260474at2"/>
<dbReference type="RefSeq" id="WP_076782060.1">
    <property type="nucleotide sequence ID" value="NZ_FTPU01000005.1"/>
</dbReference>
<evidence type="ECO:0000256" key="1">
    <source>
        <dbReference type="SAM" id="Phobius"/>
    </source>
</evidence>
<sequence length="159" mass="17527">MISSTHLHAMVIHFPIALLLIGFFSDLIGIIFKKIFFNHTAFYLLILGTFGTIISYFSGDFAGEGMESGTLGKAIEMHADAALLTVWLAITTAILYTVVDVFRFTDKWLKLIRFLVFAILIGCVSRTAYLGGQLVYSHGAGVELALPNFNENESNSNPE</sequence>
<gene>
    <name evidence="3" type="ORF">SAMN05660493_00670</name>
</gene>
<accession>A0A1U7PW41</accession>
<dbReference type="AlphaFoldDB" id="A0A1U7PW41"/>
<organism evidence="3 4">
    <name type="scientific">Epilithonimonas bovis DSM 19482</name>
    <dbReference type="NCBI Taxonomy" id="1121284"/>
    <lineage>
        <taxon>Bacteria</taxon>
        <taxon>Pseudomonadati</taxon>
        <taxon>Bacteroidota</taxon>
        <taxon>Flavobacteriia</taxon>
        <taxon>Flavobacteriales</taxon>
        <taxon>Weeksellaceae</taxon>
        <taxon>Chryseobacterium group</taxon>
        <taxon>Epilithonimonas</taxon>
    </lineage>
</organism>
<feature type="transmembrane region" description="Helical" evidence="1">
    <location>
        <begin position="111"/>
        <end position="129"/>
    </location>
</feature>
<evidence type="ECO:0000259" key="2">
    <source>
        <dbReference type="Pfam" id="PF09990"/>
    </source>
</evidence>
<protein>
    <submittedName>
        <fullName evidence="3">Uncharacterized membrane protein</fullName>
    </submittedName>
</protein>
<dbReference type="Proteomes" id="UP000187261">
    <property type="component" value="Unassembled WGS sequence"/>
</dbReference>
<feature type="transmembrane region" description="Helical" evidence="1">
    <location>
        <begin position="41"/>
        <end position="59"/>
    </location>
</feature>
<evidence type="ECO:0000313" key="3">
    <source>
        <dbReference type="EMBL" id="SIT95998.1"/>
    </source>
</evidence>
<dbReference type="InterPro" id="IPR019251">
    <property type="entry name" value="DUF2231_TM"/>
</dbReference>
<name>A0A1U7PW41_9FLAO</name>
<keyword evidence="1" id="KW-0812">Transmembrane</keyword>
<dbReference type="Pfam" id="PF09990">
    <property type="entry name" value="DUF2231"/>
    <property type="match status" value="1"/>
</dbReference>
<dbReference type="STRING" id="1121284.SAMN05660493_00670"/>
<keyword evidence="1" id="KW-0472">Membrane</keyword>
<feature type="domain" description="DUF2231" evidence="2">
    <location>
        <begin position="7"/>
        <end position="143"/>
    </location>
</feature>
<feature type="transmembrane region" description="Helical" evidence="1">
    <location>
        <begin position="79"/>
        <end position="99"/>
    </location>
</feature>
<evidence type="ECO:0000313" key="4">
    <source>
        <dbReference type="Proteomes" id="UP000187261"/>
    </source>
</evidence>
<feature type="transmembrane region" description="Helical" evidence="1">
    <location>
        <begin position="12"/>
        <end position="32"/>
    </location>
</feature>
<reference evidence="4" key="1">
    <citation type="submission" date="2016-10" db="EMBL/GenBank/DDBJ databases">
        <authorList>
            <person name="Varghese N."/>
            <person name="Submissions S."/>
        </authorList>
    </citation>
    <scope>NUCLEOTIDE SEQUENCE [LARGE SCALE GENOMIC DNA]</scope>
    <source>
        <strain evidence="4">DSM 19482</strain>
    </source>
</reference>
<dbReference type="EMBL" id="FTPU01000005">
    <property type="protein sequence ID" value="SIT95998.1"/>
    <property type="molecule type" value="Genomic_DNA"/>
</dbReference>
<proteinExistence type="predicted"/>
<keyword evidence="1" id="KW-1133">Transmembrane helix</keyword>